<evidence type="ECO:0000259" key="13">
    <source>
        <dbReference type="PROSITE" id="PS50893"/>
    </source>
</evidence>
<comment type="similarity">
    <text evidence="2">Belongs to the ABC transporter superfamily.</text>
</comment>
<dbReference type="SMART" id="SM00382">
    <property type="entry name" value="AAA"/>
    <property type="match status" value="1"/>
</dbReference>
<dbReference type="GO" id="GO:0005524">
    <property type="term" value="F:ATP binding"/>
    <property type="evidence" value="ECO:0007669"/>
    <property type="project" value="UniProtKB-KW"/>
</dbReference>
<evidence type="ECO:0000259" key="14">
    <source>
        <dbReference type="PROSITE" id="PS50929"/>
    </source>
</evidence>
<feature type="transmembrane region" description="Helical" evidence="12">
    <location>
        <begin position="162"/>
        <end position="182"/>
    </location>
</feature>
<proteinExistence type="inferred from homology"/>
<feature type="transmembrane region" description="Helical" evidence="12">
    <location>
        <begin position="61"/>
        <end position="81"/>
    </location>
</feature>
<keyword evidence="9 12" id="KW-0472">Membrane</keyword>
<dbReference type="InterPro" id="IPR036640">
    <property type="entry name" value="ABC1_TM_sf"/>
</dbReference>
<comment type="caution">
    <text evidence="15">The sequence shown here is derived from an EMBL/GenBank/DDBJ whole genome shotgun (WGS) entry which is preliminary data.</text>
</comment>
<feature type="domain" description="ABC transmembrane type-1" evidence="14">
    <location>
        <begin position="28"/>
        <end position="303"/>
    </location>
</feature>
<keyword evidence="8 12" id="KW-1133">Transmembrane helix</keyword>
<dbReference type="Pfam" id="PF00005">
    <property type="entry name" value="ABC_tran"/>
    <property type="match status" value="1"/>
</dbReference>
<evidence type="ECO:0000313" key="16">
    <source>
        <dbReference type="Proteomes" id="UP000449969"/>
    </source>
</evidence>
<dbReference type="GO" id="GO:0030256">
    <property type="term" value="C:type I protein secretion system complex"/>
    <property type="evidence" value="ECO:0007669"/>
    <property type="project" value="InterPro"/>
</dbReference>
<dbReference type="Gene3D" id="1.20.1560.10">
    <property type="entry name" value="ABC transporter type 1, transmembrane domain"/>
    <property type="match status" value="1"/>
</dbReference>
<dbReference type="GO" id="GO:0140359">
    <property type="term" value="F:ABC-type transporter activity"/>
    <property type="evidence" value="ECO:0007669"/>
    <property type="project" value="InterPro"/>
</dbReference>
<dbReference type="GO" id="GO:0034040">
    <property type="term" value="F:ATPase-coupled lipid transmembrane transporter activity"/>
    <property type="evidence" value="ECO:0007669"/>
    <property type="project" value="TreeGrafter"/>
</dbReference>
<evidence type="ECO:0000256" key="11">
    <source>
        <dbReference type="SAM" id="MobiDB-lite"/>
    </source>
</evidence>
<evidence type="ECO:0000313" key="15">
    <source>
        <dbReference type="EMBL" id="MVT75766.1"/>
    </source>
</evidence>
<dbReference type="InterPro" id="IPR017871">
    <property type="entry name" value="ABC_transporter-like_CS"/>
</dbReference>
<feature type="region of interest" description="Disordered" evidence="11">
    <location>
        <begin position="560"/>
        <end position="587"/>
    </location>
</feature>
<evidence type="ECO:0000256" key="10">
    <source>
        <dbReference type="ARBA" id="ARBA00024722"/>
    </source>
</evidence>
<dbReference type="SUPFAM" id="SSF90123">
    <property type="entry name" value="ABC transporter transmembrane region"/>
    <property type="match status" value="1"/>
</dbReference>
<comment type="subcellular location">
    <subcellularLocation>
        <location evidence="1">Cell membrane</location>
        <topology evidence="1">Multi-pass membrane protein</topology>
    </subcellularLocation>
</comment>
<feature type="transmembrane region" description="Helical" evidence="12">
    <location>
        <begin position="131"/>
        <end position="156"/>
    </location>
</feature>
<name>A0A844TBW4_9BRAD</name>
<evidence type="ECO:0000256" key="7">
    <source>
        <dbReference type="ARBA" id="ARBA00022840"/>
    </source>
</evidence>
<dbReference type="GO" id="GO:0016887">
    <property type="term" value="F:ATP hydrolysis activity"/>
    <property type="evidence" value="ECO:0007669"/>
    <property type="project" value="InterPro"/>
</dbReference>
<feature type="transmembrane region" description="Helical" evidence="12">
    <location>
        <begin position="26"/>
        <end position="49"/>
    </location>
</feature>
<feature type="domain" description="ABC transporter" evidence="13">
    <location>
        <begin position="334"/>
        <end position="570"/>
    </location>
</feature>
<dbReference type="InterPro" id="IPR039421">
    <property type="entry name" value="Type_1_exporter"/>
</dbReference>
<dbReference type="InterPro" id="IPR011527">
    <property type="entry name" value="ABC1_TM_dom"/>
</dbReference>
<evidence type="ECO:0000256" key="1">
    <source>
        <dbReference type="ARBA" id="ARBA00004651"/>
    </source>
</evidence>
<dbReference type="FunFam" id="3.40.50.300:FF:001444">
    <property type="entry name" value="ABC transporter ATP-binding protein"/>
    <property type="match status" value="1"/>
</dbReference>
<dbReference type="GO" id="GO:0030253">
    <property type="term" value="P:protein secretion by the type I secretion system"/>
    <property type="evidence" value="ECO:0007669"/>
    <property type="project" value="InterPro"/>
</dbReference>
<keyword evidence="7" id="KW-0067">ATP-binding</keyword>
<accession>A0A844TBW4</accession>
<keyword evidence="6" id="KW-0547">Nucleotide-binding</keyword>
<evidence type="ECO:0000256" key="12">
    <source>
        <dbReference type="SAM" id="Phobius"/>
    </source>
</evidence>
<dbReference type="Gene3D" id="3.40.50.300">
    <property type="entry name" value="P-loop containing nucleotide triphosphate hydrolases"/>
    <property type="match status" value="1"/>
</dbReference>
<dbReference type="PROSITE" id="PS50893">
    <property type="entry name" value="ABC_TRANSPORTER_2"/>
    <property type="match status" value="1"/>
</dbReference>
<dbReference type="PROSITE" id="PS50929">
    <property type="entry name" value="ABC_TM1F"/>
    <property type="match status" value="1"/>
</dbReference>
<dbReference type="EMBL" id="WQNE01000019">
    <property type="protein sequence ID" value="MVT75766.1"/>
    <property type="molecule type" value="Genomic_DNA"/>
</dbReference>
<dbReference type="InterPro" id="IPR003439">
    <property type="entry name" value="ABC_transporter-like_ATP-bd"/>
</dbReference>
<dbReference type="Proteomes" id="UP000449969">
    <property type="component" value="Unassembled WGS sequence"/>
</dbReference>
<dbReference type="OrthoDB" id="9808328at2"/>
<dbReference type="NCBIfam" id="TIGR01842">
    <property type="entry name" value="type_I_sec_PrtD"/>
    <property type="match status" value="1"/>
</dbReference>
<keyword evidence="3" id="KW-0813">Transport</keyword>
<evidence type="ECO:0000256" key="3">
    <source>
        <dbReference type="ARBA" id="ARBA00022448"/>
    </source>
</evidence>
<organism evidence="15 16">
    <name type="scientific">Bradyrhizobium cajani</name>
    <dbReference type="NCBI Taxonomy" id="1928661"/>
    <lineage>
        <taxon>Bacteria</taxon>
        <taxon>Pseudomonadati</taxon>
        <taxon>Pseudomonadota</taxon>
        <taxon>Alphaproteobacteria</taxon>
        <taxon>Hyphomicrobiales</taxon>
        <taxon>Nitrobacteraceae</taxon>
        <taxon>Bradyrhizobium</taxon>
    </lineage>
</organism>
<reference evidence="15 16" key="1">
    <citation type="submission" date="2019-12" db="EMBL/GenBank/DDBJ databases">
        <title>Draft genome sequences Bradyrhizobium cajani AMBPC1010, Bradyrhizobium pachyrhizi AMBPC1040 and Bradyrhizobium yuanmingense ALSPC3051, three plant growth promoting strains isolated from nodules of Cajanus cajan L. in Dominican Republic.</title>
        <authorList>
            <person name="Flores-Felix J.D."/>
            <person name="Araujo J."/>
            <person name="Diaz-Alcantara C."/>
            <person name="Gonzalez-Andres F."/>
            <person name="Velazquez E."/>
        </authorList>
    </citation>
    <scope>NUCLEOTIDE SEQUENCE [LARGE SCALE GENOMIC DNA]</scope>
    <source>
        <strain evidence="15 16">1010</strain>
    </source>
</reference>
<comment type="function">
    <text evidence="10">Involved in beta-(1--&gt;2)glucan export. Transmembrane domains (TMD) form a pore in the inner membrane and the ATP-binding domain (NBD) is responsible for energy generation.</text>
</comment>
<evidence type="ECO:0000256" key="8">
    <source>
        <dbReference type="ARBA" id="ARBA00022989"/>
    </source>
</evidence>
<evidence type="ECO:0000256" key="5">
    <source>
        <dbReference type="ARBA" id="ARBA00022692"/>
    </source>
</evidence>
<dbReference type="AlphaFoldDB" id="A0A844TBW4"/>
<keyword evidence="5 12" id="KW-0812">Transmembrane</keyword>
<protein>
    <submittedName>
        <fullName evidence="15">Type I secretion system permease/ATPase</fullName>
    </submittedName>
</protein>
<dbReference type="InterPro" id="IPR003593">
    <property type="entry name" value="AAA+_ATPase"/>
</dbReference>
<dbReference type="InterPro" id="IPR027417">
    <property type="entry name" value="P-loop_NTPase"/>
</dbReference>
<gene>
    <name evidence="15" type="ORF">GPL20_22430</name>
</gene>
<sequence>MYSRNRRAIPASGPRSLMNLIPGRSALVWIVCFSVSVNLLLLVVPFYSIEVFDRVLSSGSVETLVGLTVIAVGALAFSAAFDTFRNRLLSRFAVGFEHCLAPIILEGSIIGTAPGDGRPHDLVRLRELRSFLSSGTVTSLIDAPFLPVFILILYFLHPWYGVIALIGVGVLLAMGAASHWIARREIAQASQAALQTQAMLDGIVRHSRVVQAMGWTRAAIRAFMSLNDEALSPVVRASERIYTITAAARMVRTILQIAAIGVGAWLVLQNEVLSGSLIASSILIARTLQPMEGLVSAWRALTSAQDAWTQVSNAAAPVLARAQKTLLPPPSGLLEVERVTFRIGETPRPILAGISFRCRPSELVVVIGPTGAGKSTLLRLMAGLERPSSGTIRLDHAALHTWDPDQLGQFVGYLPQDVQLLGGTVAEAIAGFDECARDEAIVAAAMLAQAHEMILSLPAGYQTEIGRDGSRLSGGQRQRIGLARAFFGDRKLILLDEPNANLDPDGEEALCSAIQSAKARGAASVIVTHRPRLLTIADAVLLLRDGKQVTFGSPYEVLRTQRPAPVPSPSVLPRNEPHKLAARRGLP</sequence>
<evidence type="ECO:0000256" key="6">
    <source>
        <dbReference type="ARBA" id="ARBA00022741"/>
    </source>
</evidence>
<dbReference type="GO" id="GO:0005886">
    <property type="term" value="C:plasma membrane"/>
    <property type="evidence" value="ECO:0007669"/>
    <property type="project" value="UniProtKB-SubCell"/>
</dbReference>
<dbReference type="PANTHER" id="PTHR24221:SF248">
    <property type="entry name" value="ABC TRANSPORTER TRANSMEMBRANE REGION"/>
    <property type="match status" value="1"/>
</dbReference>
<keyword evidence="16" id="KW-1185">Reference proteome</keyword>
<dbReference type="SUPFAM" id="SSF52540">
    <property type="entry name" value="P-loop containing nucleoside triphosphate hydrolases"/>
    <property type="match status" value="1"/>
</dbReference>
<dbReference type="CDD" id="cd03246">
    <property type="entry name" value="ABCC_Protease_Secretion"/>
    <property type="match status" value="1"/>
</dbReference>
<dbReference type="PANTHER" id="PTHR24221">
    <property type="entry name" value="ATP-BINDING CASSETTE SUB-FAMILY B"/>
    <property type="match status" value="1"/>
</dbReference>
<evidence type="ECO:0000256" key="2">
    <source>
        <dbReference type="ARBA" id="ARBA00005417"/>
    </source>
</evidence>
<feature type="transmembrane region" description="Helical" evidence="12">
    <location>
        <begin position="250"/>
        <end position="268"/>
    </location>
</feature>
<dbReference type="InterPro" id="IPR010128">
    <property type="entry name" value="ATPase_T1SS_PrtD-like"/>
</dbReference>
<evidence type="ECO:0000256" key="9">
    <source>
        <dbReference type="ARBA" id="ARBA00023136"/>
    </source>
</evidence>
<dbReference type="PROSITE" id="PS00211">
    <property type="entry name" value="ABC_TRANSPORTER_1"/>
    <property type="match status" value="1"/>
</dbReference>
<keyword evidence="4" id="KW-1003">Cell membrane</keyword>
<evidence type="ECO:0000256" key="4">
    <source>
        <dbReference type="ARBA" id="ARBA00022475"/>
    </source>
</evidence>